<evidence type="ECO:0000313" key="9">
    <source>
        <dbReference type="EMBL" id="TWI08018.1"/>
    </source>
</evidence>
<dbReference type="InterPro" id="IPR052205">
    <property type="entry name" value="FliO/MopB"/>
</dbReference>
<sequence>MQATTPAASAPSAAAPGVTAAATEPAVAETAVAETVAPAMTGVATAPPAARTQTTVQVPDRPAASAPSNAGTAASAVLALLLVVGLILLLAWLAKRMPGLTGTTHPGLRVLGSVALGPRDRVVLVEVGQTQLLVGVGAGGPRTLHTLDTPLAAPAPATPSPFAQVLAQHFRKRA</sequence>
<comment type="similarity">
    <text evidence="6 7">Belongs to the FliO/MopB family.</text>
</comment>
<proteinExistence type="inferred from homology"/>
<reference evidence="9 10" key="1">
    <citation type="journal article" date="2015" name="Stand. Genomic Sci.">
        <title>Genomic Encyclopedia of Bacterial and Archaeal Type Strains, Phase III: the genomes of soil and plant-associated and newly described type strains.</title>
        <authorList>
            <person name="Whitman W.B."/>
            <person name="Woyke T."/>
            <person name="Klenk H.P."/>
            <person name="Zhou Y."/>
            <person name="Lilburn T.G."/>
            <person name="Beck B.J."/>
            <person name="De Vos P."/>
            <person name="Vandamme P."/>
            <person name="Eisen J.A."/>
            <person name="Garrity G."/>
            <person name="Hugenholtz P."/>
            <person name="Kyrpides N.C."/>
        </authorList>
    </citation>
    <scope>NUCLEOTIDE SEQUENCE [LARGE SCALE GENOMIC DNA]</scope>
    <source>
        <strain evidence="9 10">CGMCC 1.10136</strain>
    </source>
</reference>
<feature type="region of interest" description="Disordered" evidence="8">
    <location>
        <begin position="44"/>
        <end position="68"/>
    </location>
</feature>
<evidence type="ECO:0000256" key="5">
    <source>
        <dbReference type="ARBA" id="ARBA00023143"/>
    </source>
</evidence>
<keyword evidence="1 7" id="KW-1003">Cell membrane</keyword>
<dbReference type="InterPro" id="IPR022781">
    <property type="entry name" value="Flagellar_biosynth_FliO"/>
</dbReference>
<evidence type="ECO:0000256" key="3">
    <source>
        <dbReference type="ARBA" id="ARBA00022989"/>
    </source>
</evidence>
<gene>
    <name evidence="9" type="ORF">IP93_02626</name>
</gene>
<feature type="transmembrane region" description="Helical" evidence="7">
    <location>
        <begin position="73"/>
        <end position="94"/>
    </location>
</feature>
<keyword evidence="2 7" id="KW-0812">Transmembrane</keyword>
<dbReference type="RefSeq" id="WP_242006864.1">
    <property type="nucleotide sequence ID" value="NZ_VLKP01000011.1"/>
</dbReference>
<dbReference type="PANTHER" id="PTHR38766:SF1">
    <property type="entry name" value="FLAGELLAR PROTEIN FLIO"/>
    <property type="match status" value="1"/>
</dbReference>
<evidence type="ECO:0000256" key="2">
    <source>
        <dbReference type="ARBA" id="ARBA00022692"/>
    </source>
</evidence>
<evidence type="ECO:0000256" key="4">
    <source>
        <dbReference type="ARBA" id="ARBA00023136"/>
    </source>
</evidence>
<protein>
    <recommendedName>
        <fullName evidence="7">Flagellar protein</fullName>
    </recommendedName>
</protein>
<evidence type="ECO:0000256" key="7">
    <source>
        <dbReference type="RuleBase" id="RU362064"/>
    </source>
</evidence>
<dbReference type="NCBIfam" id="TIGR03500">
    <property type="entry name" value="FliO_TIGR"/>
    <property type="match status" value="1"/>
</dbReference>
<evidence type="ECO:0000313" key="10">
    <source>
        <dbReference type="Proteomes" id="UP000316471"/>
    </source>
</evidence>
<name>A0A562LK70_9GAMM</name>
<dbReference type="PANTHER" id="PTHR38766">
    <property type="entry name" value="FLAGELLAR PROTEIN FLIO"/>
    <property type="match status" value="1"/>
</dbReference>
<keyword evidence="5 7" id="KW-0975">Bacterial flagellum</keyword>
<dbReference type="Pfam" id="PF04347">
    <property type="entry name" value="FliO"/>
    <property type="match status" value="1"/>
</dbReference>
<accession>A0A562LK70</accession>
<evidence type="ECO:0000256" key="1">
    <source>
        <dbReference type="ARBA" id="ARBA00022475"/>
    </source>
</evidence>
<evidence type="ECO:0000256" key="8">
    <source>
        <dbReference type="SAM" id="MobiDB-lite"/>
    </source>
</evidence>
<keyword evidence="9" id="KW-0966">Cell projection</keyword>
<keyword evidence="9" id="KW-0282">Flagellum</keyword>
<dbReference type="AlphaFoldDB" id="A0A562LK70"/>
<dbReference type="GO" id="GO:0044781">
    <property type="term" value="P:bacterial-type flagellum organization"/>
    <property type="evidence" value="ECO:0007669"/>
    <property type="project" value="UniProtKB-UniRule"/>
</dbReference>
<evidence type="ECO:0000256" key="6">
    <source>
        <dbReference type="ARBA" id="ARBA00037937"/>
    </source>
</evidence>
<keyword evidence="9" id="KW-0969">Cilium</keyword>
<organism evidence="9 10">
    <name type="scientific">Aerolutibacter ruishenii</name>
    <dbReference type="NCBI Taxonomy" id="686800"/>
    <lineage>
        <taxon>Bacteria</taxon>
        <taxon>Pseudomonadati</taxon>
        <taxon>Pseudomonadota</taxon>
        <taxon>Gammaproteobacteria</taxon>
        <taxon>Lysobacterales</taxon>
        <taxon>Lysobacteraceae</taxon>
        <taxon>Aerolutibacter</taxon>
    </lineage>
</organism>
<dbReference type="Proteomes" id="UP000316471">
    <property type="component" value="Unassembled WGS sequence"/>
</dbReference>
<dbReference type="GO" id="GO:0009425">
    <property type="term" value="C:bacterial-type flagellum basal body"/>
    <property type="evidence" value="ECO:0007669"/>
    <property type="project" value="UniProtKB-SubCell"/>
</dbReference>
<comment type="caution">
    <text evidence="9">The sequence shown here is derived from an EMBL/GenBank/DDBJ whole genome shotgun (WGS) entry which is preliminary data.</text>
</comment>
<keyword evidence="10" id="KW-1185">Reference proteome</keyword>
<dbReference type="GO" id="GO:0005886">
    <property type="term" value="C:plasma membrane"/>
    <property type="evidence" value="ECO:0007669"/>
    <property type="project" value="UniProtKB-SubCell"/>
</dbReference>
<keyword evidence="4 7" id="KW-0472">Membrane</keyword>
<keyword evidence="3 7" id="KW-1133">Transmembrane helix</keyword>
<comment type="subcellular location">
    <subcellularLocation>
        <location evidence="7">Cell membrane</location>
    </subcellularLocation>
    <subcellularLocation>
        <location evidence="7">Bacterial flagellum basal body</location>
    </subcellularLocation>
</comment>
<dbReference type="EMBL" id="VLKP01000011">
    <property type="protein sequence ID" value="TWI08018.1"/>
    <property type="molecule type" value="Genomic_DNA"/>
</dbReference>